<evidence type="ECO:0000256" key="8">
    <source>
        <dbReference type="ARBA" id="ARBA00023012"/>
    </source>
</evidence>
<keyword evidence="8" id="KW-0902">Two-component regulatory system</keyword>
<keyword evidence="10" id="KW-1133">Transmembrane helix</keyword>
<evidence type="ECO:0000256" key="5">
    <source>
        <dbReference type="ARBA" id="ARBA00022741"/>
    </source>
</evidence>
<feature type="transmembrane region" description="Helical" evidence="10">
    <location>
        <begin position="135"/>
        <end position="161"/>
    </location>
</feature>
<feature type="region of interest" description="Disordered" evidence="9">
    <location>
        <begin position="477"/>
        <end position="502"/>
    </location>
</feature>
<dbReference type="InterPro" id="IPR011712">
    <property type="entry name" value="Sig_transdc_His_kin_sub3_dim/P"/>
</dbReference>
<keyword evidence="10" id="KW-0812">Transmembrane</keyword>
<reference evidence="13 14" key="1">
    <citation type="journal article" date="2019" name="Syst. Appl. Microbiol.">
        <title>Characterization of Bifidobacterium species in feaces of the Egyptian fruit bat: Description of B. vespertilionis sp. nov. and B. rousetti sp. nov.</title>
        <authorList>
            <person name="Modesto M."/>
            <person name="Satti M."/>
            <person name="Watanabe K."/>
            <person name="Puglisi E."/>
            <person name="Morelli L."/>
            <person name="Huang C.-H."/>
            <person name="Liou J.-S."/>
            <person name="Miyashita M."/>
            <person name="Tamura T."/>
            <person name="Saito S."/>
            <person name="Mori K."/>
            <person name="Huang L."/>
            <person name="Sciavilla P."/>
            <person name="Sandri C."/>
            <person name="Spiezio C."/>
            <person name="Vitali F."/>
            <person name="Cavalieri D."/>
            <person name="Perpetuini G."/>
            <person name="Tofalo R."/>
            <person name="Bonetti A."/>
            <person name="Arita M."/>
            <person name="Mattarelli P."/>
        </authorList>
    </citation>
    <scope>NUCLEOTIDE SEQUENCE [LARGE SCALE GENOMIC DNA]</scope>
    <source>
        <strain evidence="13 14">RST17</strain>
    </source>
</reference>
<dbReference type="Gene3D" id="1.20.5.1930">
    <property type="match status" value="1"/>
</dbReference>
<evidence type="ECO:0000256" key="10">
    <source>
        <dbReference type="SAM" id="Phobius"/>
    </source>
</evidence>
<evidence type="ECO:0000256" key="11">
    <source>
        <dbReference type="SAM" id="SignalP"/>
    </source>
</evidence>
<evidence type="ECO:0000256" key="2">
    <source>
        <dbReference type="ARBA" id="ARBA00012438"/>
    </source>
</evidence>
<dbReference type="GO" id="GO:0016020">
    <property type="term" value="C:membrane"/>
    <property type="evidence" value="ECO:0007669"/>
    <property type="project" value="InterPro"/>
</dbReference>
<keyword evidence="10" id="KW-0472">Membrane</keyword>
<organism evidence="13 14">
    <name type="scientific">Bifidobacterium myosotis</name>
    <dbReference type="NCBI Taxonomy" id="1630166"/>
    <lineage>
        <taxon>Bacteria</taxon>
        <taxon>Bacillati</taxon>
        <taxon>Actinomycetota</taxon>
        <taxon>Actinomycetes</taxon>
        <taxon>Bifidobacteriales</taxon>
        <taxon>Bifidobacteriaceae</taxon>
        <taxon>Bifidobacterium</taxon>
    </lineage>
</organism>
<proteinExistence type="predicted"/>
<dbReference type="InterPro" id="IPR036890">
    <property type="entry name" value="HATPase_C_sf"/>
</dbReference>
<evidence type="ECO:0000256" key="4">
    <source>
        <dbReference type="ARBA" id="ARBA00022679"/>
    </source>
</evidence>
<dbReference type="RefSeq" id="WP_150379851.1">
    <property type="nucleotide sequence ID" value="NZ_RZUH01000008.1"/>
</dbReference>
<dbReference type="SUPFAM" id="SSF55874">
    <property type="entry name" value="ATPase domain of HSP90 chaperone/DNA topoisomerase II/histidine kinase"/>
    <property type="match status" value="1"/>
</dbReference>
<feature type="domain" description="Signal transduction histidine kinase subgroup 3 dimerisation and phosphoacceptor" evidence="12">
    <location>
        <begin position="249"/>
        <end position="314"/>
    </location>
</feature>
<feature type="signal peptide" evidence="11">
    <location>
        <begin position="1"/>
        <end position="23"/>
    </location>
</feature>
<evidence type="ECO:0000259" key="12">
    <source>
        <dbReference type="Pfam" id="PF07730"/>
    </source>
</evidence>
<accession>A0A5M9ZHW3</accession>
<keyword evidence="7" id="KW-0067">ATP-binding</keyword>
<feature type="region of interest" description="Disordered" evidence="9">
    <location>
        <begin position="413"/>
        <end position="441"/>
    </location>
</feature>
<dbReference type="Gene3D" id="3.30.565.10">
    <property type="entry name" value="Histidine kinase-like ATPase, C-terminal domain"/>
    <property type="match status" value="1"/>
</dbReference>
<evidence type="ECO:0000256" key="3">
    <source>
        <dbReference type="ARBA" id="ARBA00022553"/>
    </source>
</evidence>
<feature type="transmembrane region" description="Helical" evidence="10">
    <location>
        <begin position="51"/>
        <end position="73"/>
    </location>
</feature>
<keyword evidence="4" id="KW-0808">Transferase</keyword>
<comment type="catalytic activity">
    <reaction evidence="1">
        <text>ATP + protein L-histidine = ADP + protein N-phospho-L-histidine.</text>
        <dbReference type="EC" id="2.7.13.3"/>
    </reaction>
</comment>
<comment type="caution">
    <text evidence="13">The sequence shown here is derived from an EMBL/GenBank/DDBJ whole genome shotgun (WGS) entry which is preliminary data.</text>
</comment>
<keyword evidence="5" id="KW-0547">Nucleotide-binding</keyword>
<feature type="compositionally biased region" description="Polar residues" evidence="9">
    <location>
        <begin position="481"/>
        <end position="502"/>
    </location>
</feature>
<dbReference type="GO" id="GO:0000155">
    <property type="term" value="F:phosphorelay sensor kinase activity"/>
    <property type="evidence" value="ECO:0007669"/>
    <property type="project" value="InterPro"/>
</dbReference>
<feature type="chain" id="PRO_5039432777" description="histidine kinase" evidence="11">
    <location>
        <begin position="24"/>
        <end position="502"/>
    </location>
</feature>
<sequence length="502" mass="52935">MRIVAEKGLLAAISLLLALNLHAQTDATLVAALLAAVCATSVAEWLAASRWGWLPSVSFALAAVFLPLWRAFLPLVAYDAGRMPPAPHLSDSVVSTPGTSGHHATATDTTEPAKSRSSYGLAIQMKRSVNRLAPLARWMWTIPLAAALTSTLTGTGTLMAASTDHASAATSAFTMLSGEDHPMMSVAFLALLTCVGFAWGADSRRATSLTRQVRHLRDSTRESTRTHRLRLADVAEERAQAVRMATLGERTRIAREIHDNVGHLLTRAIMQAQAGRAVADATGDAVAAQGFDSLGGTLHDAMTMVRRSVHDLEDDGTDFAAQIGDAVRSFDGVSPGFSVRLTSDIDSAPAPVTRCFATVIREALSNVVHHSEACEATVTLRDMPALWQLVVQDPGPVSQDDGFADGLATGRRAAGLEGSNSSGSVGESTGASPDESQRGMGLADIESRARALGGTSLCGPYGTGWRVFVSIPKARWRSATDKQGTQDTQGARIITASQSRAS</sequence>
<dbReference type="PANTHER" id="PTHR24421">
    <property type="entry name" value="NITRATE/NITRITE SENSOR PROTEIN NARX-RELATED"/>
    <property type="match status" value="1"/>
</dbReference>
<dbReference type="GO" id="GO:0046983">
    <property type="term" value="F:protein dimerization activity"/>
    <property type="evidence" value="ECO:0007669"/>
    <property type="project" value="InterPro"/>
</dbReference>
<dbReference type="Proteomes" id="UP000410049">
    <property type="component" value="Unassembled WGS sequence"/>
</dbReference>
<evidence type="ECO:0000313" key="14">
    <source>
        <dbReference type="Proteomes" id="UP000410049"/>
    </source>
</evidence>
<keyword evidence="11" id="KW-0732">Signal</keyword>
<dbReference type="InterPro" id="IPR050482">
    <property type="entry name" value="Sensor_HK_TwoCompSys"/>
</dbReference>
<keyword evidence="6 13" id="KW-0418">Kinase</keyword>
<gene>
    <name evidence="13" type="ORF">EMO91_10100</name>
</gene>
<dbReference type="PANTHER" id="PTHR24421:SF10">
    <property type="entry name" value="NITRATE_NITRITE SENSOR PROTEIN NARQ"/>
    <property type="match status" value="1"/>
</dbReference>
<dbReference type="Pfam" id="PF07730">
    <property type="entry name" value="HisKA_3"/>
    <property type="match status" value="1"/>
</dbReference>
<dbReference type="EC" id="2.7.13.3" evidence="2"/>
<feature type="transmembrane region" description="Helical" evidence="10">
    <location>
        <begin position="181"/>
        <end position="201"/>
    </location>
</feature>
<evidence type="ECO:0000256" key="7">
    <source>
        <dbReference type="ARBA" id="ARBA00022840"/>
    </source>
</evidence>
<feature type="region of interest" description="Disordered" evidence="9">
    <location>
        <begin position="89"/>
        <end position="113"/>
    </location>
</feature>
<dbReference type="AlphaFoldDB" id="A0A5M9ZHW3"/>
<evidence type="ECO:0000313" key="13">
    <source>
        <dbReference type="EMBL" id="KAA8827140.1"/>
    </source>
</evidence>
<feature type="compositionally biased region" description="Low complexity" evidence="9">
    <location>
        <begin position="415"/>
        <end position="430"/>
    </location>
</feature>
<dbReference type="GO" id="GO:0005524">
    <property type="term" value="F:ATP binding"/>
    <property type="evidence" value="ECO:0007669"/>
    <property type="project" value="UniProtKB-KW"/>
</dbReference>
<dbReference type="EMBL" id="RZUH01000008">
    <property type="protein sequence ID" value="KAA8827140.1"/>
    <property type="molecule type" value="Genomic_DNA"/>
</dbReference>
<evidence type="ECO:0000256" key="1">
    <source>
        <dbReference type="ARBA" id="ARBA00000085"/>
    </source>
</evidence>
<evidence type="ECO:0000256" key="6">
    <source>
        <dbReference type="ARBA" id="ARBA00022777"/>
    </source>
</evidence>
<keyword evidence="3" id="KW-0597">Phosphoprotein</keyword>
<name>A0A5M9ZHW3_9BIFI</name>
<protein>
    <recommendedName>
        <fullName evidence="2">histidine kinase</fullName>
        <ecNumber evidence="2">2.7.13.3</ecNumber>
    </recommendedName>
</protein>
<evidence type="ECO:0000256" key="9">
    <source>
        <dbReference type="SAM" id="MobiDB-lite"/>
    </source>
</evidence>